<accession>A0ABM9I3Y0</accession>
<evidence type="ECO:0000313" key="1">
    <source>
        <dbReference type="EMBL" id="CAI8868647.1"/>
    </source>
</evidence>
<proteinExistence type="predicted"/>
<dbReference type="EMBL" id="OX458333">
    <property type="protein sequence ID" value="CAI8868647.1"/>
    <property type="molecule type" value="Genomic_DNA"/>
</dbReference>
<organism evidence="1 2">
    <name type="scientific">Methylocaldum szegediense</name>
    <dbReference type="NCBI Taxonomy" id="73780"/>
    <lineage>
        <taxon>Bacteria</taxon>
        <taxon>Pseudomonadati</taxon>
        <taxon>Pseudomonadota</taxon>
        <taxon>Gammaproteobacteria</taxon>
        <taxon>Methylococcales</taxon>
        <taxon>Methylococcaceae</taxon>
        <taxon>Methylocaldum</taxon>
    </lineage>
</organism>
<reference evidence="1 2" key="1">
    <citation type="submission" date="2023-03" db="EMBL/GenBank/DDBJ databases">
        <authorList>
            <person name="Pearce D."/>
        </authorList>
    </citation>
    <scope>NUCLEOTIDE SEQUENCE [LARGE SCALE GENOMIC DNA]</scope>
    <source>
        <strain evidence="1">Msz</strain>
    </source>
</reference>
<evidence type="ECO:0000313" key="2">
    <source>
        <dbReference type="Proteomes" id="UP001162030"/>
    </source>
</evidence>
<protein>
    <submittedName>
        <fullName evidence="1">Uncharacterized protein</fullName>
    </submittedName>
</protein>
<name>A0ABM9I3Y0_9GAMM</name>
<keyword evidence="2" id="KW-1185">Reference proteome</keyword>
<sequence length="99" mass="11488">MFLRRFAWPWRRNLGAVTWAMGADARNHLSKKRESADIFVLKSGADRSDFVDDLSSQLVLEERGPTFVRHLASVCWDLSVDWRRGERLHAVFERKGSGR</sequence>
<gene>
    <name evidence="1" type="ORF">MSZNOR_2837</name>
</gene>
<dbReference type="Proteomes" id="UP001162030">
    <property type="component" value="Chromosome"/>
</dbReference>